<reference evidence="4" key="2">
    <citation type="submission" date="2013-12" db="EMBL/GenBank/DDBJ databases">
        <title>Evolution of pathogenesis and genome organization in the Tremellales.</title>
        <authorList>
            <person name="Cuomo C."/>
            <person name="Litvintseva A."/>
            <person name="Heitman J."/>
            <person name="Chen Y."/>
            <person name="Sun S."/>
            <person name="Springer D."/>
            <person name="Dromer F."/>
            <person name="Young S."/>
            <person name="Zeng Q."/>
            <person name="Chapman S."/>
            <person name="Gujja S."/>
            <person name="Saif S."/>
            <person name="Birren B."/>
        </authorList>
    </citation>
    <scope>NUCLEOTIDE SEQUENCE [LARGE SCALE GENOMIC DNA]</scope>
    <source>
        <strain evidence="4">BCC8398</strain>
    </source>
</reference>
<keyword evidence="2" id="KW-0472">Membrane</keyword>
<accession>A0A1B9GTJ2</accession>
<dbReference type="AlphaFoldDB" id="A0A1B9GTJ2"/>
<sequence>MPVNDSVSSFEAQMQHLTPREQRLARKARRRAAMEKYDKGCVAMCWGILGLVVVSLSPSHIHSLAITKVSGKVVTDYESNTTVPIKITVGPAGGCMWYEDVDGPPTQCKASQPFKPDPKILHLPSNQTLTNAFSAPLGKALIVNHLATAFGGLTLILFTLDALVFQRGFSRFFIWLTFLLMWAAFALEIAYVVTTTKSVSKAQDQGYYIGDLSNGIGNGFWMILASCILVSGFFCGCGGTGVGSNYVNFGIAHDAT</sequence>
<proteinExistence type="predicted"/>
<feature type="compositionally biased region" description="Polar residues" evidence="1">
    <location>
        <begin position="1"/>
        <end position="16"/>
    </location>
</feature>
<feature type="transmembrane region" description="Helical" evidence="2">
    <location>
        <begin position="142"/>
        <end position="165"/>
    </location>
</feature>
<feature type="transmembrane region" description="Helical" evidence="2">
    <location>
        <begin position="220"/>
        <end position="242"/>
    </location>
</feature>
<keyword evidence="2" id="KW-1133">Transmembrane helix</keyword>
<feature type="transmembrane region" description="Helical" evidence="2">
    <location>
        <begin position="172"/>
        <end position="193"/>
    </location>
</feature>
<organism evidence="3 4">
    <name type="scientific">Kwoniella heveanensis BCC8398</name>
    <dbReference type="NCBI Taxonomy" id="1296120"/>
    <lineage>
        <taxon>Eukaryota</taxon>
        <taxon>Fungi</taxon>
        <taxon>Dikarya</taxon>
        <taxon>Basidiomycota</taxon>
        <taxon>Agaricomycotina</taxon>
        <taxon>Tremellomycetes</taxon>
        <taxon>Tremellales</taxon>
        <taxon>Cryptococcaceae</taxon>
        <taxon>Kwoniella</taxon>
    </lineage>
</organism>
<dbReference type="OrthoDB" id="2562723at2759"/>
<keyword evidence="4" id="KW-1185">Reference proteome</keyword>
<gene>
    <name evidence="3" type="ORF">I316_03850</name>
</gene>
<name>A0A1B9GTJ2_9TREE</name>
<evidence type="ECO:0000313" key="3">
    <source>
        <dbReference type="EMBL" id="OCF34336.1"/>
    </source>
</evidence>
<feature type="transmembrane region" description="Helical" evidence="2">
    <location>
        <begin position="40"/>
        <end position="61"/>
    </location>
</feature>
<evidence type="ECO:0000256" key="1">
    <source>
        <dbReference type="SAM" id="MobiDB-lite"/>
    </source>
</evidence>
<reference evidence="3 4" key="1">
    <citation type="submission" date="2013-07" db="EMBL/GenBank/DDBJ databases">
        <title>The Genome Sequence of Cryptococcus heveanensis BCC8398.</title>
        <authorList>
            <consortium name="The Broad Institute Genome Sequencing Platform"/>
            <person name="Cuomo C."/>
            <person name="Litvintseva A."/>
            <person name="Chen Y."/>
            <person name="Heitman J."/>
            <person name="Sun S."/>
            <person name="Springer D."/>
            <person name="Dromer F."/>
            <person name="Young S.K."/>
            <person name="Zeng Q."/>
            <person name="Gargeya S."/>
            <person name="Fitzgerald M."/>
            <person name="Abouelleil A."/>
            <person name="Alvarado L."/>
            <person name="Berlin A.M."/>
            <person name="Chapman S.B."/>
            <person name="Dewar J."/>
            <person name="Goldberg J."/>
            <person name="Griggs A."/>
            <person name="Gujja S."/>
            <person name="Hansen M."/>
            <person name="Howarth C."/>
            <person name="Imamovic A."/>
            <person name="Larimer J."/>
            <person name="McCowan C."/>
            <person name="Murphy C."/>
            <person name="Pearson M."/>
            <person name="Priest M."/>
            <person name="Roberts A."/>
            <person name="Saif S."/>
            <person name="Shea T."/>
            <person name="Sykes S."/>
            <person name="Wortman J."/>
            <person name="Nusbaum C."/>
            <person name="Birren B."/>
        </authorList>
    </citation>
    <scope>NUCLEOTIDE SEQUENCE [LARGE SCALE GENOMIC DNA]</scope>
    <source>
        <strain evidence="3 4">BCC8398</strain>
    </source>
</reference>
<dbReference type="Proteomes" id="UP000092666">
    <property type="component" value="Unassembled WGS sequence"/>
</dbReference>
<dbReference type="EMBL" id="KV700125">
    <property type="protein sequence ID" value="OCF34336.1"/>
    <property type="molecule type" value="Genomic_DNA"/>
</dbReference>
<evidence type="ECO:0000313" key="4">
    <source>
        <dbReference type="Proteomes" id="UP000092666"/>
    </source>
</evidence>
<feature type="region of interest" description="Disordered" evidence="1">
    <location>
        <begin position="1"/>
        <end position="22"/>
    </location>
</feature>
<evidence type="ECO:0008006" key="5">
    <source>
        <dbReference type="Google" id="ProtNLM"/>
    </source>
</evidence>
<evidence type="ECO:0000256" key="2">
    <source>
        <dbReference type="SAM" id="Phobius"/>
    </source>
</evidence>
<keyword evidence="2" id="KW-0812">Transmembrane</keyword>
<protein>
    <recommendedName>
        <fullName evidence="5">MARVEL domain-containing protein</fullName>
    </recommendedName>
</protein>